<dbReference type="WBParaSite" id="EVEC_0000843601-mRNA-1">
    <property type="protein sequence ID" value="EVEC_0000843601-mRNA-1"/>
    <property type="gene ID" value="EVEC_0000843601"/>
</dbReference>
<accession>A0A0N4VCX5</accession>
<dbReference type="GO" id="GO:0005886">
    <property type="term" value="C:plasma membrane"/>
    <property type="evidence" value="ECO:0007669"/>
    <property type="project" value="TreeGrafter"/>
</dbReference>
<evidence type="ECO:0000256" key="2">
    <source>
        <dbReference type="ARBA" id="ARBA00022448"/>
    </source>
</evidence>
<evidence type="ECO:0000256" key="6">
    <source>
        <dbReference type="SAM" id="MobiDB-lite"/>
    </source>
</evidence>
<proteinExistence type="inferred from homology"/>
<feature type="compositionally biased region" description="Polar residues" evidence="6">
    <location>
        <begin position="127"/>
        <end position="143"/>
    </location>
</feature>
<dbReference type="GO" id="GO:0031629">
    <property type="term" value="P:synaptic vesicle fusion to presynaptic active zone membrane"/>
    <property type="evidence" value="ECO:0007669"/>
    <property type="project" value="TreeGrafter"/>
</dbReference>
<dbReference type="Gene3D" id="1.20.5.110">
    <property type="match status" value="2"/>
</dbReference>
<name>A0A0N4VCX5_ENTVE</name>
<organism evidence="10">
    <name type="scientific">Enterobius vermicularis</name>
    <name type="common">Human pinworm</name>
    <dbReference type="NCBI Taxonomy" id="51028"/>
    <lineage>
        <taxon>Eukaryota</taxon>
        <taxon>Metazoa</taxon>
        <taxon>Ecdysozoa</taxon>
        <taxon>Nematoda</taxon>
        <taxon>Chromadorea</taxon>
        <taxon>Rhabditida</taxon>
        <taxon>Spirurina</taxon>
        <taxon>Oxyuridomorpha</taxon>
        <taxon>Oxyuroidea</taxon>
        <taxon>Oxyuridae</taxon>
        <taxon>Enterobius</taxon>
    </lineage>
</organism>
<dbReference type="GO" id="GO:0031201">
    <property type="term" value="C:SNARE complex"/>
    <property type="evidence" value="ECO:0007669"/>
    <property type="project" value="TreeGrafter"/>
</dbReference>
<dbReference type="PANTHER" id="PTHR19305">
    <property type="entry name" value="SYNAPTOSOMAL ASSOCIATED PROTEIN"/>
    <property type="match status" value="1"/>
</dbReference>
<feature type="compositionally biased region" description="Polar residues" evidence="6">
    <location>
        <begin position="153"/>
        <end position="165"/>
    </location>
</feature>
<dbReference type="SMART" id="SM00397">
    <property type="entry name" value="t_SNARE"/>
    <property type="match status" value="2"/>
</dbReference>
<reference evidence="10" key="1">
    <citation type="submission" date="2017-02" db="UniProtKB">
        <authorList>
            <consortium name="WormBaseParasite"/>
        </authorList>
    </citation>
    <scope>IDENTIFICATION</scope>
</reference>
<dbReference type="GO" id="GO:0098793">
    <property type="term" value="C:presynapse"/>
    <property type="evidence" value="ECO:0007669"/>
    <property type="project" value="GOC"/>
</dbReference>
<evidence type="ECO:0000256" key="5">
    <source>
        <dbReference type="SAM" id="Coils"/>
    </source>
</evidence>
<evidence type="ECO:0000259" key="7">
    <source>
        <dbReference type="PROSITE" id="PS50192"/>
    </source>
</evidence>
<keyword evidence="4 5" id="KW-0175">Coiled coil</keyword>
<keyword evidence="9" id="KW-1185">Reference proteome</keyword>
<evidence type="ECO:0000256" key="4">
    <source>
        <dbReference type="ARBA" id="ARBA00023054"/>
    </source>
</evidence>
<evidence type="ECO:0000313" key="9">
    <source>
        <dbReference type="Proteomes" id="UP000274131"/>
    </source>
</evidence>
<protein>
    <submittedName>
        <fullName evidence="10">t-SNARE coiled-coil homology domain-containing protein</fullName>
    </submittedName>
</protein>
<dbReference type="CDD" id="cd15856">
    <property type="entry name" value="SNARE_SNAP29C"/>
    <property type="match status" value="1"/>
</dbReference>
<dbReference type="GO" id="GO:0019905">
    <property type="term" value="F:syntaxin binding"/>
    <property type="evidence" value="ECO:0007669"/>
    <property type="project" value="TreeGrafter"/>
</dbReference>
<dbReference type="STRING" id="51028.A0A0N4VCX5"/>
<dbReference type="PROSITE" id="PS50192">
    <property type="entry name" value="T_SNARE"/>
    <property type="match status" value="2"/>
</dbReference>
<keyword evidence="2" id="KW-0813">Transport</keyword>
<dbReference type="Proteomes" id="UP000274131">
    <property type="component" value="Unassembled WGS sequence"/>
</dbReference>
<dbReference type="GO" id="GO:0016082">
    <property type="term" value="P:synaptic vesicle priming"/>
    <property type="evidence" value="ECO:0007669"/>
    <property type="project" value="TreeGrafter"/>
</dbReference>
<dbReference type="PANTHER" id="PTHR19305:SF9">
    <property type="entry name" value="SYNAPTOSOMAL-ASSOCIATED PROTEIN 29"/>
    <property type="match status" value="1"/>
</dbReference>
<feature type="region of interest" description="Disordered" evidence="6">
    <location>
        <begin position="1"/>
        <end position="33"/>
    </location>
</feature>
<dbReference type="GO" id="GO:0015031">
    <property type="term" value="P:protein transport"/>
    <property type="evidence" value="ECO:0007669"/>
    <property type="project" value="UniProtKB-KW"/>
</dbReference>
<evidence type="ECO:0000313" key="8">
    <source>
        <dbReference type="EMBL" id="VDD93169.1"/>
    </source>
</evidence>
<feature type="domain" description="T-SNARE coiled-coil homology" evidence="7">
    <location>
        <begin position="175"/>
        <end position="237"/>
    </location>
</feature>
<dbReference type="FunFam" id="1.20.5.110:FF:000041">
    <property type="entry name" value="Synaptosomal-associated protein 29"/>
    <property type="match status" value="1"/>
</dbReference>
<feature type="domain" description="T-SNARE coiled-coil homology" evidence="7">
    <location>
        <begin position="44"/>
        <end position="106"/>
    </location>
</feature>
<dbReference type="FunFam" id="1.20.5.110:FF:000079">
    <property type="entry name" value="synaptosomal-associated protein 29"/>
    <property type="match status" value="1"/>
</dbReference>
<gene>
    <name evidence="8" type="ORF">EVEC_LOCUS7920</name>
</gene>
<evidence type="ECO:0000313" key="10">
    <source>
        <dbReference type="WBParaSite" id="EVEC_0000843601-mRNA-1"/>
    </source>
</evidence>
<sequence>MSKNPFDDDYEDYTGATATRPVKKYTTVTSTPEDDINYYEKEMERYMQESLDSTERSRKQLEQSEQIGVATAQDLLAQREKLENAERNLDEIERTTRMTQRNLNSLKSFFGGFFKNKFSRSSKEPTPVSSSASESKLNKTIGNLDSKPYTGGAISQSGPSLSESSRAAIKGTRWEAMDNEIDANLDSMSAQLARLNELGRAIGTEVDSQNEMLDRIQMKTERNEARVRDQDTQMKRLLGNVEKQDDKSSVIPSVNKGKLSFWF</sequence>
<dbReference type="GO" id="GO:0005484">
    <property type="term" value="F:SNAP receptor activity"/>
    <property type="evidence" value="ECO:0007669"/>
    <property type="project" value="TreeGrafter"/>
</dbReference>
<keyword evidence="3" id="KW-0653">Protein transport</keyword>
<evidence type="ECO:0000256" key="3">
    <source>
        <dbReference type="ARBA" id="ARBA00022927"/>
    </source>
</evidence>
<dbReference type="AlphaFoldDB" id="A0A0N4VCX5"/>
<dbReference type="SUPFAM" id="SSF58038">
    <property type="entry name" value="SNARE fusion complex"/>
    <property type="match status" value="2"/>
</dbReference>
<reference evidence="8 9" key="2">
    <citation type="submission" date="2018-10" db="EMBL/GenBank/DDBJ databases">
        <authorList>
            <consortium name="Pathogen Informatics"/>
        </authorList>
    </citation>
    <scope>NUCLEOTIDE SEQUENCE [LARGE SCALE GENOMIC DNA]</scope>
</reference>
<dbReference type="OrthoDB" id="18679at2759"/>
<comment type="similarity">
    <text evidence="1">Belongs to the SNAP-25 family.</text>
</comment>
<evidence type="ECO:0000256" key="1">
    <source>
        <dbReference type="ARBA" id="ARBA00009480"/>
    </source>
</evidence>
<dbReference type="InterPro" id="IPR000727">
    <property type="entry name" value="T_SNARE_dom"/>
</dbReference>
<dbReference type="EMBL" id="UXUI01009162">
    <property type="protein sequence ID" value="VDD93169.1"/>
    <property type="molecule type" value="Genomic_DNA"/>
</dbReference>
<feature type="coiled-coil region" evidence="5">
    <location>
        <begin position="72"/>
        <end position="102"/>
    </location>
</feature>
<feature type="region of interest" description="Disordered" evidence="6">
    <location>
        <begin position="119"/>
        <end position="167"/>
    </location>
</feature>